<evidence type="ECO:0000313" key="3">
    <source>
        <dbReference type="Proteomes" id="UP000320085"/>
    </source>
</evidence>
<keyword evidence="2" id="KW-0378">Hydrolase</keyword>
<gene>
    <name evidence="2" type="ORF">FHX52_3260</name>
</gene>
<protein>
    <submittedName>
        <fullName evidence="2">Restriction endonuclease NotI</fullName>
    </submittedName>
</protein>
<keyword evidence="2" id="KW-0540">Nuclease</keyword>
<dbReference type="EMBL" id="VFQF01000002">
    <property type="protein sequence ID" value="TQN46535.1"/>
    <property type="molecule type" value="Genomic_DNA"/>
</dbReference>
<dbReference type="Proteomes" id="UP000320085">
    <property type="component" value="Unassembled WGS sequence"/>
</dbReference>
<feature type="domain" description="Restriction endonuclease type II NotI" evidence="1">
    <location>
        <begin position="42"/>
        <end position="258"/>
    </location>
</feature>
<dbReference type="Pfam" id="PF12183">
    <property type="entry name" value="NotI"/>
    <property type="match status" value="1"/>
</dbReference>
<keyword evidence="2" id="KW-0255">Endonuclease</keyword>
<dbReference type="GO" id="GO:0004519">
    <property type="term" value="F:endonuclease activity"/>
    <property type="evidence" value="ECO:0007669"/>
    <property type="project" value="UniProtKB-KW"/>
</dbReference>
<dbReference type="InterPro" id="IPR022009">
    <property type="entry name" value="Resctriction_endonuc_II_NotI"/>
</dbReference>
<proteinExistence type="predicted"/>
<accession>A0A543PR44</accession>
<evidence type="ECO:0000313" key="2">
    <source>
        <dbReference type="EMBL" id="TQN46535.1"/>
    </source>
</evidence>
<reference evidence="2 3" key="1">
    <citation type="submission" date="2019-06" db="EMBL/GenBank/DDBJ databases">
        <title>Sequencing the genomes of 1000 actinobacteria strains.</title>
        <authorList>
            <person name="Klenk H.-P."/>
        </authorList>
    </citation>
    <scope>NUCLEOTIDE SEQUENCE [LARGE SCALE GENOMIC DNA]</scope>
    <source>
        <strain evidence="2 3">DSM 21776</strain>
    </source>
</reference>
<evidence type="ECO:0000259" key="1">
    <source>
        <dbReference type="Pfam" id="PF12183"/>
    </source>
</evidence>
<comment type="caution">
    <text evidence="2">The sequence shown here is derived from an EMBL/GenBank/DDBJ whole genome shotgun (WGS) entry which is preliminary data.</text>
</comment>
<dbReference type="AlphaFoldDB" id="A0A543PR44"/>
<organism evidence="2 3">
    <name type="scientific">Humibacillus xanthopallidus</name>
    <dbReference type="NCBI Taxonomy" id="412689"/>
    <lineage>
        <taxon>Bacteria</taxon>
        <taxon>Bacillati</taxon>
        <taxon>Actinomycetota</taxon>
        <taxon>Actinomycetes</taxon>
        <taxon>Micrococcales</taxon>
        <taxon>Intrasporangiaceae</taxon>
        <taxon>Humibacillus</taxon>
    </lineage>
</organism>
<sequence length="308" mass="33568">MRVVPRTITRWGVGEWFGTDLLAMEPTQFLRVADLALQAASDARQQCPFAAAIVPGARCSKRGGVCSLHPVEQVDGQASVSNDLVAACPNRFLENGDLLRWAAEVMLGNPRATAVRETPILRRAGLALDGDSGSAGRIDWLLVDDAPQGRRLAALETQSLYFSGHNMVDDFERYRVAEDVLMPAKPRRPDYRSGGPKRLAPQLSLKVPLLRNWGIKTAVLVDRYFFEQMSRLATTSGRTDRDKLAASDVVWLVAEFAGNSLGRGEVHYASLAASITALDAAEPMSMDGFFDSLDQTLQAASPTKVIPL</sequence>
<name>A0A543PR44_9MICO</name>